<feature type="compositionally biased region" description="Basic residues" evidence="5">
    <location>
        <begin position="192"/>
        <end position="202"/>
    </location>
</feature>
<dbReference type="Pfam" id="PF13330">
    <property type="entry name" value="Mucin2_WxxW"/>
    <property type="match status" value="3"/>
</dbReference>
<evidence type="ECO:0000313" key="7">
    <source>
        <dbReference type="EMBL" id="CAL4066494.1"/>
    </source>
</evidence>
<organism evidence="7 8">
    <name type="scientific">Meganyctiphanes norvegica</name>
    <name type="common">Northern krill</name>
    <name type="synonym">Thysanopoda norvegica</name>
    <dbReference type="NCBI Taxonomy" id="48144"/>
    <lineage>
        <taxon>Eukaryota</taxon>
        <taxon>Metazoa</taxon>
        <taxon>Ecdysozoa</taxon>
        <taxon>Arthropoda</taxon>
        <taxon>Crustacea</taxon>
        <taxon>Multicrustacea</taxon>
        <taxon>Malacostraca</taxon>
        <taxon>Eumalacostraca</taxon>
        <taxon>Eucarida</taxon>
        <taxon>Euphausiacea</taxon>
        <taxon>Euphausiidae</taxon>
        <taxon>Meganyctiphanes</taxon>
    </lineage>
</organism>
<dbReference type="PROSITE" id="PS50940">
    <property type="entry name" value="CHIT_BIND_II"/>
    <property type="match status" value="1"/>
</dbReference>
<evidence type="ECO:0000256" key="3">
    <source>
        <dbReference type="ARBA" id="ARBA00022729"/>
    </source>
</evidence>
<dbReference type="PANTHER" id="PTHR15031">
    <property type="entry name" value="CARTILAGE INTERMEDIATE LAYER PROTEIN CLIP"/>
    <property type="match status" value="1"/>
</dbReference>
<dbReference type="GO" id="GO:0005576">
    <property type="term" value="C:extracellular region"/>
    <property type="evidence" value="ECO:0007669"/>
    <property type="project" value="UniProtKB-SubCell"/>
</dbReference>
<evidence type="ECO:0000256" key="2">
    <source>
        <dbReference type="ARBA" id="ARBA00022525"/>
    </source>
</evidence>
<protein>
    <recommendedName>
        <fullName evidence="6">Chitin-binding type-2 domain-containing protein</fullName>
    </recommendedName>
</protein>
<sequence length="545" mass="61819">MAGQSQIICNANLGLQCNDDLQSPDRCFDYKIRFYCDCSVTTSTSTIPPTTTPSTTTTSTSVPQPCQPGQLPEMHNEDCRKYYECERSYEGWLRVETWKYNLKTCEEGEWFHPRSLECAAESVVESFRPECRGQMVPEVCEETWSEWFNVSHPNNDDGDFETLEKIREQGFSICDKDYIHDIECQFNRVSRNSRKGGSKGGRKGVPDRYTTSVDVSQSPDYLVTCSRDIGLVCRNSHQVEYRRGSCEDYAIRVLCGCTKYEETIKQKTSSTVDVIETTIPTQEKCEEGWSQWYNVSHPMDEDGDFETYEKIRLAGFDICEEHMVSQIECQYNKVTYRKSSKGGRKTKGRPDRYTSSMANVTESQDSLVTCSRDTGLVCRNSHQRNNRRLHCEDYAIRVYCACRNVATTRSPLIPTSAPVCQPEERLESHAHPCEKVCHYHKHYLRQTGACLLEGDGVGACTAGGPDSLCPRGQFLRDDRKTCVPKRDCTCYLKDGTMASPGRSYKVDDCEMCQCKNNELVCDNSACAALTESPTKLPQTPKPVMV</sequence>
<evidence type="ECO:0000259" key="6">
    <source>
        <dbReference type="PROSITE" id="PS50940"/>
    </source>
</evidence>
<dbReference type="InterPro" id="IPR002557">
    <property type="entry name" value="Chitin-bd_dom"/>
</dbReference>
<gene>
    <name evidence="7" type="ORF">MNOR_LOCUS5741</name>
</gene>
<feature type="region of interest" description="Disordered" evidence="5">
    <location>
        <begin position="44"/>
        <end position="67"/>
    </location>
</feature>
<feature type="region of interest" description="Disordered" evidence="5">
    <location>
        <begin position="192"/>
        <end position="212"/>
    </location>
</feature>
<dbReference type="GO" id="GO:0008061">
    <property type="term" value="F:chitin binding"/>
    <property type="evidence" value="ECO:0007669"/>
    <property type="project" value="InterPro"/>
</dbReference>
<dbReference type="PANTHER" id="PTHR15031:SF4">
    <property type="entry name" value="CARTILAGE INTERMEDIATE LAYER PROTEIN 1"/>
    <property type="match status" value="1"/>
</dbReference>
<dbReference type="InterPro" id="IPR039675">
    <property type="entry name" value="CILP1/CILP2"/>
</dbReference>
<feature type="compositionally biased region" description="Low complexity" evidence="5">
    <location>
        <begin position="44"/>
        <end position="63"/>
    </location>
</feature>
<feature type="non-terminal residue" evidence="7">
    <location>
        <position position="545"/>
    </location>
</feature>
<reference evidence="7 8" key="1">
    <citation type="submission" date="2024-05" db="EMBL/GenBank/DDBJ databases">
        <authorList>
            <person name="Wallberg A."/>
        </authorList>
    </citation>
    <scope>NUCLEOTIDE SEQUENCE [LARGE SCALE GENOMIC DNA]</scope>
</reference>
<evidence type="ECO:0000256" key="1">
    <source>
        <dbReference type="ARBA" id="ARBA00004613"/>
    </source>
</evidence>
<comment type="subcellular location">
    <subcellularLocation>
        <location evidence="1">Secreted</location>
    </subcellularLocation>
</comment>
<accession>A0AAV2Q025</accession>
<keyword evidence="8" id="KW-1185">Reference proteome</keyword>
<evidence type="ECO:0000256" key="4">
    <source>
        <dbReference type="ARBA" id="ARBA00023180"/>
    </source>
</evidence>
<keyword evidence="2" id="KW-0964">Secreted</keyword>
<keyword evidence="4" id="KW-0325">Glycoprotein</keyword>
<dbReference type="InterPro" id="IPR025155">
    <property type="entry name" value="WxxW_domain"/>
</dbReference>
<feature type="domain" description="Chitin-binding type-2" evidence="6">
    <location>
        <begin position="63"/>
        <end position="133"/>
    </location>
</feature>
<dbReference type="Gene3D" id="2.170.140.10">
    <property type="entry name" value="Chitin binding domain"/>
    <property type="match status" value="1"/>
</dbReference>
<comment type="caution">
    <text evidence="7">The sequence shown here is derived from an EMBL/GenBank/DDBJ whole genome shotgun (WGS) entry which is preliminary data.</text>
</comment>
<dbReference type="EMBL" id="CAXKWB010002273">
    <property type="protein sequence ID" value="CAL4066494.1"/>
    <property type="molecule type" value="Genomic_DNA"/>
</dbReference>
<evidence type="ECO:0000256" key="5">
    <source>
        <dbReference type="SAM" id="MobiDB-lite"/>
    </source>
</evidence>
<dbReference type="AlphaFoldDB" id="A0AAV2Q025"/>
<name>A0AAV2Q025_MEGNR</name>
<evidence type="ECO:0000313" key="8">
    <source>
        <dbReference type="Proteomes" id="UP001497623"/>
    </source>
</evidence>
<dbReference type="Proteomes" id="UP001497623">
    <property type="component" value="Unassembled WGS sequence"/>
</dbReference>
<dbReference type="SUPFAM" id="SSF57603">
    <property type="entry name" value="FnI-like domain"/>
    <property type="match status" value="1"/>
</dbReference>
<proteinExistence type="predicted"/>
<keyword evidence="3" id="KW-0732">Signal</keyword>